<reference evidence="1 2" key="1">
    <citation type="submission" date="2018-10" db="EMBL/GenBank/DDBJ databases">
        <title>Genotypes and phenotypes of Enterococci isolated from broiler chickens.</title>
        <authorList>
            <person name="Muhammad A.R."/>
            <person name="Diarra M.S."/>
        </authorList>
    </citation>
    <scope>NUCLEOTIDE SEQUENCE [LARGE SCALE GENOMIC DNA]</scope>
    <source>
        <strain evidence="1 2">LIT2 A36'</strain>
    </source>
</reference>
<name>A0ABD7J2J8_ENTFL</name>
<evidence type="ECO:0000313" key="2">
    <source>
        <dbReference type="Proteomes" id="UP000281488"/>
    </source>
</evidence>
<proteinExistence type="predicted"/>
<dbReference type="InterPro" id="IPR011664">
    <property type="entry name" value="Abi_system_AbiD/AbiF-like"/>
</dbReference>
<evidence type="ECO:0000313" key="1">
    <source>
        <dbReference type="EMBL" id="ROX35407.1"/>
    </source>
</evidence>
<dbReference type="EMBL" id="RKMZ01000001">
    <property type="protein sequence ID" value="ROX35407.1"/>
    <property type="molecule type" value="Genomic_DNA"/>
</dbReference>
<organism evidence="1 2">
    <name type="scientific">Enterococcus faecalis</name>
    <name type="common">Streptococcus faecalis</name>
    <dbReference type="NCBI Taxonomy" id="1351"/>
    <lineage>
        <taxon>Bacteria</taxon>
        <taxon>Bacillati</taxon>
        <taxon>Bacillota</taxon>
        <taxon>Bacilli</taxon>
        <taxon>Lactobacillales</taxon>
        <taxon>Enterococcaceae</taxon>
        <taxon>Enterococcus</taxon>
    </lineage>
</organism>
<dbReference type="Proteomes" id="UP000281488">
    <property type="component" value="Unassembled WGS sequence"/>
</dbReference>
<dbReference type="Pfam" id="PF07751">
    <property type="entry name" value="Abi_2"/>
    <property type="match status" value="1"/>
</dbReference>
<protein>
    <submittedName>
        <fullName evidence="1">Abi family protein</fullName>
    </submittedName>
</protein>
<comment type="caution">
    <text evidence="1">The sequence shown here is derived from an EMBL/GenBank/DDBJ whole genome shotgun (WGS) entry which is preliminary data.</text>
</comment>
<gene>
    <name evidence="1" type="ORF">EGW16_03425</name>
</gene>
<sequence length="332" mass="39499">MCIDDSRPFRTIEEQLERLEKRGLNIENKDHSKKVLLAHNYYCVVNGYKAPFLKYDSSLKPIIPECYKENTRFSEIFNLYKMDKELRILFLSHILSFENKLKALIAYHFSNAHPEKYAYLHFSNYSDRPSDLSDVLKNIQKLSNKIEYHKNLKRNNAIKHYTTKHGNVPLWVLANFLTFGELQYLFLSLEQNVKNNICKVISLDFKNEMNSDQKIDDEELKMIIKTANLFRNVCAHDEVLYNYAIGTKIKSSLFKKYFPYNDSFKSKDCHVNLFIMLSLLKLTTTNKDYKKLLYELDKIFKTYRKKFKSIPFEEILIIMGFSPNWKHQLEIN</sequence>
<accession>A0ABD7J2J8</accession>
<dbReference type="RefSeq" id="WP_010709321.1">
    <property type="nucleotide sequence ID" value="NZ_CP159629.1"/>
</dbReference>
<dbReference type="AlphaFoldDB" id="A0ABD7J2J8"/>